<feature type="signal peptide" evidence="1">
    <location>
        <begin position="1"/>
        <end position="20"/>
    </location>
</feature>
<sequence length="56" mass="6483">MISFPISSCLVDILGQLVLTVFECGIPYQHIIQIEIDERWPLWMHKVQPGLSFKVI</sequence>
<organism evidence="2 3">
    <name type="scientific">Ceratodon purpureus</name>
    <name type="common">Fire moss</name>
    <name type="synonym">Dicranum purpureum</name>
    <dbReference type="NCBI Taxonomy" id="3225"/>
    <lineage>
        <taxon>Eukaryota</taxon>
        <taxon>Viridiplantae</taxon>
        <taxon>Streptophyta</taxon>
        <taxon>Embryophyta</taxon>
        <taxon>Bryophyta</taxon>
        <taxon>Bryophytina</taxon>
        <taxon>Bryopsida</taxon>
        <taxon>Dicranidae</taxon>
        <taxon>Pseudoditrichales</taxon>
        <taxon>Ditrichaceae</taxon>
        <taxon>Ceratodon</taxon>
    </lineage>
</organism>
<keyword evidence="3" id="KW-1185">Reference proteome</keyword>
<evidence type="ECO:0000256" key="1">
    <source>
        <dbReference type="SAM" id="SignalP"/>
    </source>
</evidence>
<dbReference type="AlphaFoldDB" id="A0A8T0H0G4"/>
<keyword evidence="1" id="KW-0732">Signal</keyword>
<comment type="caution">
    <text evidence="2">The sequence shown here is derived from an EMBL/GenBank/DDBJ whole genome shotgun (WGS) entry which is preliminary data.</text>
</comment>
<protein>
    <submittedName>
        <fullName evidence="2">Uncharacterized protein</fullName>
    </submittedName>
</protein>
<feature type="chain" id="PRO_5035917427" evidence="1">
    <location>
        <begin position="21"/>
        <end position="56"/>
    </location>
</feature>
<accession>A0A8T0H0G4</accession>
<evidence type="ECO:0000313" key="3">
    <source>
        <dbReference type="Proteomes" id="UP000822688"/>
    </source>
</evidence>
<name>A0A8T0H0G4_CERPU</name>
<reference evidence="2" key="1">
    <citation type="submission" date="2020-06" db="EMBL/GenBank/DDBJ databases">
        <title>WGS assembly of Ceratodon purpureus strain R40.</title>
        <authorList>
            <person name="Carey S.B."/>
            <person name="Jenkins J."/>
            <person name="Shu S."/>
            <person name="Lovell J.T."/>
            <person name="Sreedasyam A."/>
            <person name="Maumus F."/>
            <person name="Tiley G.P."/>
            <person name="Fernandez-Pozo N."/>
            <person name="Barry K."/>
            <person name="Chen C."/>
            <person name="Wang M."/>
            <person name="Lipzen A."/>
            <person name="Daum C."/>
            <person name="Saski C.A."/>
            <person name="Payton A.C."/>
            <person name="Mcbreen J.C."/>
            <person name="Conrad R.E."/>
            <person name="Kollar L.M."/>
            <person name="Olsson S."/>
            <person name="Huttunen S."/>
            <person name="Landis J.B."/>
            <person name="Wickett N.J."/>
            <person name="Johnson M.G."/>
            <person name="Rensing S.A."/>
            <person name="Grimwood J."/>
            <person name="Schmutz J."/>
            <person name="Mcdaniel S.F."/>
        </authorList>
    </citation>
    <scope>NUCLEOTIDE SEQUENCE</scope>
    <source>
        <strain evidence="2">R40</strain>
    </source>
</reference>
<proteinExistence type="predicted"/>
<dbReference type="EMBL" id="CM026429">
    <property type="protein sequence ID" value="KAG0564613.1"/>
    <property type="molecule type" value="Genomic_DNA"/>
</dbReference>
<gene>
    <name evidence="2" type="ORF">KC19_8G125300</name>
</gene>
<dbReference type="Proteomes" id="UP000822688">
    <property type="component" value="Chromosome 8"/>
</dbReference>
<evidence type="ECO:0000313" key="2">
    <source>
        <dbReference type="EMBL" id="KAG0564613.1"/>
    </source>
</evidence>